<feature type="repeat" description="TPR" evidence="1">
    <location>
        <begin position="363"/>
        <end position="396"/>
    </location>
</feature>
<dbReference type="PANTHER" id="PTHR43685:SF11">
    <property type="entry name" value="GLYCOSYLTRANSFERASE TAGX-RELATED"/>
    <property type="match status" value="1"/>
</dbReference>
<sequence length="931" mass="102783">MFNEVRPKVSVFIPTYNYGQFIGKTLASVAAQTFQDYEVLIIDNASEDDTTNIVKRWTESDTRFRYHRNATNLGLFASANIGFDAARGTYLVMLSADDYWEDSFLAKSVAALDANPECSFSYSAWRNFNMLPGSEETNTVGYIVPPKASGIYNETAPLMAHNWITNSIALIRKDLCSKIGGYVHPRLYHLGDWFLWLRLLTQGPAYYINESLGNYRLHSSSESARLINSNLSGFDHIVCFDLLTTEDYWTMPIKLLAKANQIRWLTGRPLCAIVLELGGNEAPPLIQAFFAHYQAELFTEAAHCILDQPVLKTDSDENALNLLRRALQINPNLESARKLALRFLPSSEISQLTGQHLAPQLDSVNPLSKGIEYFEKADYETSLEWLSKALEAMPEDPMSAVYIALISATQGLEENADALISHALILSPNRNDFLAALGETFLKAGNSRAALRYLQQAVRTQPDLFLAYPAMAEALRLEGDPDAAIQLLSSAVHIDSDSQENILSVLIELLTRRGDIAGLAETCIRLRNRPAYHSLALRLLSRTGVNAERILEEASWHFQKFLASPHRSPPNITRPDQSTLTLAFMVSDFRREEQSGRLESLLMHLSSQRFRTLVIDNDAMASESETAQRCSLISDQWLSISGKDDHIAEADLTQRAPDILIDLDGHGPKQRLSLIQATSIPLKASWSDVPIGDASGIHQLIGRALLPSDSTIDSTIDSSRQITLPGLGETFSLPELACASDDKTQATSFGCLTAAIHIDAKTWQVFAALLSEISGSRLRINLAELGPPAEAFISGIFAAAGVDSARLEFIHATTREDICHYWRDINVGLAPIHASGDQALPACLWMETPFVAIRGQTPWASRPSALLDAVGCQTWIAEDFDGYLAIAKSLFLASPPQGLRQRLKNAGLTDAAGFTHLFETALSRAWSEGRP</sequence>
<dbReference type="InterPro" id="IPR001173">
    <property type="entry name" value="Glyco_trans_2-like"/>
</dbReference>
<organism evidence="3 4">
    <name type="scientific">Dechloromonas denitrificans</name>
    <dbReference type="NCBI Taxonomy" id="281362"/>
    <lineage>
        <taxon>Bacteria</taxon>
        <taxon>Pseudomonadati</taxon>
        <taxon>Pseudomonadota</taxon>
        <taxon>Betaproteobacteria</taxon>
        <taxon>Rhodocyclales</taxon>
        <taxon>Azonexaceae</taxon>
        <taxon>Dechloromonas</taxon>
    </lineage>
</organism>
<dbReference type="Proteomes" id="UP000070186">
    <property type="component" value="Unassembled WGS sequence"/>
</dbReference>
<dbReference type="RefSeq" id="WP_066884094.1">
    <property type="nucleotide sequence ID" value="NZ_LODL01000021.1"/>
</dbReference>
<dbReference type="PANTHER" id="PTHR43685">
    <property type="entry name" value="GLYCOSYLTRANSFERASE"/>
    <property type="match status" value="1"/>
</dbReference>
<accession>A0A133XHM5</accession>
<evidence type="ECO:0000256" key="1">
    <source>
        <dbReference type="PROSITE-ProRule" id="PRU00339"/>
    </source>
</evidence>
<keyword evidence="1" id="KW-0802">TPR repeat</keyword>
<dbReference type="SMART" id="SM00028">
    <property type="entry name" value="TPR"/>
    <property type="match status" value="3"/>
</dbReference>
<dbReference type="EMBL" id="LODL01000021">
    <property type="protein sequence ID" value="KXB30454.1"/>
    <property type="molecule type" value="Genomic_DNA"/>
</dbReference>
<feature type="domain" description="Glycosyltransferase 2-like" evidence="2">
    <location>
        <begin position="10"/>
        <end position="117"/>
    </location>
</feature>
<protein>
    <recommendedName>
        <fullName evidence="2">Glycosyltransferase 2-like domain-containing protein</fullName>
    </recommendedName>
</protein>
<dbReference type="Gene3D" id="3.40.50.11380">
    <property type="match status" value="1"/>
</dbReference>
<feature type="repeat" description="TPR" evidence="1">
    <location>
        <begin position="431"/>
        <end position="464"/>
    </location>
</feature>
<dbReference type="PROSITE" id="PS50005">
    <property type="entry name" value="TPR"/>
    <property type="match status" value="2"/>
</dbReference>
<dbReference type="STRING" id="281362.AT959_14070"/>
<dbReference type="InterPro" id="IPR050834">
    <property type="entry name" value="Glycosyltransf_2"/>
</dbReference>
<evidence type="ECO:0000313" key="3">
    <source>
        <dbReference type="EMBL" id="KXB30454.1"/>
    </source>
</evidence>
<dbReference type="SUPFAM" id="SSF48452">
    <property type="entry name" value="TPR-like"/>
    <property type="match status" value="1"/>
</dbReference>
<gene>
    <name evidence="3" type="ORF">AT959_14070</name>
</gene>
<comment type="caution">
    <text evidence="3">The sequence shown here is derived from an EMBL/GenBank/DDBJ whole genome shotgun (WGS) entry which is preliminary data.</text>
</comment>
<dbReference type="Gene3D" id="3.90.550.10">
    <property type="entry name" value="Spore Coat Polysaccharide Biosynthesis Protein SpsA, Chain A"/>
    <property type="match status" value="1"/>
</dbReference>
<evidence type="ECO:0000259" key="2">
    <source>
        <dbReference type="Pfam" id="PF00535"/>
    </source>
</evidence>
<dbReference type="InterPro" id="IPR029044">
    <property type="entry name" value="Nucleotide-diphossugar_trans"/>
</dbReference>
<evidence type="ECO:0000313" key="4">
    <source>
        <dbReference type="Proteomes" id="UP000070186"/>
    </source>
</evidence>
<keyword evidence="4" id="KW-1185">Reference proteome</keyword>
<dbReference type="InterPro" id="IPR019734">
    <property type="entry name" value="TPR_rpt"/>
</dbReference>
<dbReference type="Gene3D" id="3.40.50.2000">
    <property type="entry name" value="Glycogen Phosphorylase B"/>
    <property type="match status" value="1"/>
</dbReference>
<dbReference type="SUPFAM" id="SSF53448">
    <property type="entry name" value="Nucleotide-diphospho-sugar transferases"/>
    <property type="match status" value="1"/>
</dbReference>
<dbReference type="Gene3D" id="1.25.40.10">
    <property type="entry name" value="Tetratricopeptide repeat domain"/>
    <property type="match status" value="1"/>
</dbReference>
<dbReference type="Pfam" id="PF00535">
    <property type="entry name" value="Glycos_transf_2"/>
    <property type="match status" value="1"/>
</dbReference>
<dbReference type="AlphaFoldDB" id="A0A133XHM5"/>
<dbReference type="InterPro" id="IPR011990">
    <property type="entry name" value="TPR-like_helical_dom_sf"/>
</dbReference>
<name>A0A133XHM5_9RHOO</name>
<proteinExistence type="predicted"/>
<reference evidence="3 4" key="1">
    <citation type="submission" date="2015-12" db="EMBL/GenBank/DDBJ databases">
        <title>Nitrous oxide reduction kinetics distinguish bacteria harboring typical versus atypical NosZ.</title>
        <authorList>
            <person name="Yoon S."/>
            <person name="Nissen S."/>
            <person name="Park D."/>
            <person name="Sanford R.A."/>
            <person name="Loeffler F.E."/>
        </authorList>
    </citation>
    <scope>NUCLEOTIDE SEQUENCE [LARGE SCALE GENOMIC DNA]</scope>
    <source>
        <strain evidence="3 4">ATCC BAA-841</strain>
    </source>
</reference>